<sequence length="292" mass="34186">MAHLHKQTKIPQQEILPLAMDIGALGNRINFNTRSEHNSINRTITLKFAIAIRDARIYRQGIQAFYHVFRTVEELINKELSQEPLSKTGEILKQIWRPEIARTAALEQDLMFFYGNDRSRFEHPIRQEQIDFVQHIYDAYKEKPHILLAYCHVMYLALFAGGKIMLSSLTRASGVFPRLDGKTTEEVSSFGTNLFKFQVEDDEVLRLDYKKAYELATRNALTEQEKLDIIDESKEIYKRNVMVVQELERHNREKITSKLTYKVFNYGYYVAVALLLLITAWALRRVVNHLLF</sequence>
<accession>A0A0H5CJI4</accession>
<proteinExistence type="predicted"/>
<dbReference type="PIRSF" id="PIRSF000343">
    <property type="entry name" value="Haem_Oase"/>
    <property type="match status" value="1"/>
</dbReference>
<evidence type="ECO:0000256" key="5">
    <source>
        <dbReference type="SAM" id="Phobius"/>
    </source>
</evidence>
<evidence type="ECO:0000256" key="2">
    <source>
        <dbReference type="ARBA" id="ARBA00022723"/>
    </source>
</evidence>
<dbReference type="GO" id="GO:0046872">
    <property type="term" value="F:metal ion binding"/>
    <property type="evidence" value="ECO:0007669"/>
    <property type="project" value="UniProtKB-KW"/>
</dbReference>
<dbReference type="PANTHER" id="PTHR10720:SF0">
    <property type="entry name" value="HEME OXYGENASE"/>
    <property type="match status" value="1"/>
</dbReference>
<evidence type="ECO:0000256" key="1">
    <source>
        <dbReference type="ARBA" id="ARBA00022617"/>
    </source>
</evidence>
<name>A0A0H5CJI4_CYBJN</name>
<feature type="binding site" description="axial binding residue" evidence="4">
    <location>
        <position position="37"/>
    </location>
    <ligand>
        <name>heme b</name>
        <dbReference type="ChEBI" id="CHEBI:60344"/>
    </ligand>
    <ligandPart>
        <name>Fe</name>
        <dbReference type="ChEBI" id="CHEBI:18248"/>
    </ligandPart>
</feature>
<evidence type="ECO:0000256" key="4">
    <source>
        <dbReference type="PIRSR" id="PIRSR000343-2"/>
    </source>
</evidence>
<dbReference type="Gene3D" id="1.20.910.10">
    <property type="entry name" value="Heme oxygenase-like"/>
    <property type="match status" value="1"/>
</dbReference>
<keyword evidence="3 4" id="KW-0408">Iron</keyword>
<dbReference type="AlphaFoldDB" id="A0A0H5CJI4"/>
<evidence type="ECO:0000256" key="3">
    <source>
        <dbReference type="ARBA" id="ARBA00023004"/>
    </source>
</evidence>
<dbReference type="PANTHER" id="PTHR10720">
    <property type="entry name" value="HEME OXYGENASE"/>
    <property type="match status" value="1"/>
</dbReference>
<dbReference type="GO" id="GO:0006788">
    <property type="term" value="P:heme oxidation"/>
    <property type="evidence" value="ECO:0007669"/>
    <property type="project" value="InterPro"/>
</dbReference>
<keyword evidence="5" id="KW-0812">Transmembrane</keyword>
<dbReference type="GO" id="GO:0004392">
    <property type="term" value="F:heme oxygenase (decyclizing) activity"/>
    <property type="evidence" value="ECO:0007669"/>
    <property type="project" value="InterPro"/>
</dbReference>
<keyword evidence="5" id="KW-1133">Transmembrane helix</keyword>
<dbReference type="EMBL" id="CDQK01000006">
    <property type="protein sequence ID" value="CEP24684.1"/>
    <property type="molecule type" value="Genomic_DNA"/>
</dbReference>
<keyword evidence="5" id="KW-0472">Membrane</keyword>
<dbReference type="InterPro" id="IPR016053">
    <property type="entry name" value="Haem_Oase-like"/>
</dbReference>
<gene>
    <name evidence="6" type="primary">HMX1</name>
    <name evidence="6" type="ORF">BN1211_5572</name>
</gene>
<evidence type="ECO:0000313" key="6">
    <source>
        <dbReference type="EMBL" id="CEP24684.1"/>
    </source>
</evidence>
<dbReference type="SUPFAM" id="SSF48613">
    <property type="entry name" value="Heme oxygenase-like"/>
    <property type="match status" value="1"/>
</dbReference>
<dbReference type="InterPro" id="IPR002051">
    <property type="entry name" value="Haem_Oase"/>
</dbReference>
<feature type="transmembrane region" description="Helical" evidence="5">
    <location>
        <begin position="266"/>
        <end position="283"/>
    </location>
</feature>
<dbReference type="InterPro" id="IPR016084">
    <property type="entry name" value="Haem_Oase-like_multi-hlx"/>
</dbReference>
<evidence type="ECO:0000313" key="7">
    <source>
        <dbReference type="Proteomes" id="UP000038830"/>
    </source>
</evidence>
<organism evidence="6 7">
    <name type="scientific">Cyberlindnera jadinii (strain ATCC 18201 / CBS 1600 / BCRC 20928 / JCM 3617 / NBRC 0987 / NRRL Y-1542)</name>
    <name type="common">Torula yeast</name>
    <name type="synonym">Candida utilis</name>
    <dbReference type="NCBI Taxonomy" id="983966"/>
    <lineage>
        <taxon>Eukaryota</taxon>
        <taxon>Fungi</taxon>
        <taxon>Dikarya</taxon>
        <taxon>Ascomycota</taxon>
        <taxon>Saccharomycotina</taxon>
        <taxon>Saccharomycetes</taxon>
        <taxon>Phaffomycetales</taxon>
        <taxon>Phaffomycetaceae</taxon>
        <taxon>Cyberlindnera</taxon>
    </lineage>
</organism>
<dbReference type="CDD" id="cd19165">
    <property type="entry name" value="HemeO"/>
    <property type="match status" value="1"/>
</dbReference>
<keyword evidence="2 4" id="KW-0479">Metal-binding</keyword>
<dbReference type="Proteomes" id="UP000038830">
    <property type="component" value="Unassembled WGS sequence"/>
</dbReference>
<reference evidence="7" key="1">
    <citation type="journal article" date="2015" name="J. Biotechnol.">
        <title>The structure of the Cyberlindnera jadinii genome and its relation to Candida utilis analyzed by the occurrence of single nucleotide polymorphisms.</title>
        <authorList>
            <person name="Rupp O."/>
            <person name="Brinkrolf K."/>
            <person name="Buerth C."/>
            <person name="Kunigo M."/>
            <person name="Schneider J."/>
            <person name="Jaenicke S."/>
            <person name="Goesmann A."/>
            <person name="Puehler A."/>
            <person name="Jaeger K.-E."/>
            <person name="Ernst J.F."/>
        </authorList>
    </citation>
    <scope>NUCLEOTIDE SEQUENCE [LARGE SCALE GENOMIC DNA]</scope>
    <source>
        <strain evidence="7">ATCC 18201 / CBS 1600 / BCRC 20928 / JCM 3617 / NBRC 0987 / NRRL Y-1542</strain>
    </source>
</reference>
<dbReference type="Pfam" id="PF01126">
    <property type="entry name" value="Heme_oxygenase"/>
    <property type="match status" value="1"/>
</dbReference>
<keyword evidence="1" id="KW-0349">Heme</keyword>
<protein>
    <submittedName>
        <fullName evidence="6">HMX1 protein</fullName>
    </submittedName>
</protein>